<protein>
    <submittedName>
        <fullName evidence="1">Uncharacterized protein</fullName>
    </submittedName>
</protein>
<organism evidence="1 2">
    <name type="scientific">Desulfomicrobium apsheronum</name>
    <dbReference type="NCBI Taxonomy" id="52560"/>
    <lineage>
        <taxon>Bacteria</taxon>
        <taxon>Pseudomonadati</taxon>
        <taxon>Thermodesulfobacteriota</taxon>
        <taxon>Desulfovibrionia</taxon>
        <taxon>Desulfovibrionales</taxon>
        <taxon>Desulfomicrobiaceae</taxon>
        <taxon>Desulfomicrobium</taxon>
    </lineage>
</organism>
<dbReference type="AlphaFoldDB" id="A0A1I3SFN1"/>
<keyword evidence="2" id="KW-1185">Reference proteome</keyword>
<accession>A0A1I3SFN1</accession>
<dbReference type="EMBL" id="FORX01000004">
    <property type="protein sequence ID" value="SFJ57545.1"/>
    <property type="molecule type" value="Genomic_DNA"/>
</dbReference>
<dbReference type="OrthoDB" id="5470305at2"/>
<evidence type="ECO:0000313" key="1">
    <source>
        <dbReference type="EMBL" id="SFJ57545.1"/>
    </source>
</evidence>
<dbReference type="Proteomes" id="UP000198635">
    <property type="component" value="Unassembled WGS sequence"/>
</dbReference>
<gene>
    <name evidence="1" type="ORF">SAMN04488082_104147</name>
</gene>
<reference evidence="2" key="1">
    <citation type="submission" date="2016-10" db="EMBL/GenBank/DDBJ databases">
        <authorList>
            <person name="Varghese N."/>
            <person name="Submissions S."/>
        </authorList>
    </citation>
    <scope>NUCLEOTIDE SEQUENCE [LARGE SCALE GENOMIC DNA]</scope>
    <source>
        <strain evidence="2">DSM 5918</strain>
    </source>
</reference>
<sequence length="237" mass="25937">MIEELLAENGFVPDIDDDAFGEAYERCPAVQKSMIKNAVSFAYALVQNGTEPVMQTRRLSHVEHSVSCERLEWAFFAMDLRRFPLPAFFSAMVQALVAKVGGIVVHVSGPVTDPFLFGCDFLSVQQVFSSDPRPLVELLAGSGPGICIDLAGINLDYPRTLRPDPAGYGVELAIPDSEYVQAYRAVTSDVSVVGRPYISYGGEPGQAPVVMAERLLGCWAWDVISPDTFRKFTSTFS</sequence>
<dbReference type="RefSeq" id="WP_092373256.1">
    <property type="nucleotide sequence ID" value="NZ_FORX01000004.1"/>
</dbReference>
<proteinExistence type="predicted"/>
<name>A0A1I3SFN1_9BACT</name>
<evidence type="ECO:0000313" key="2">
    <source>
        <dbReference type="Proteomes" id="UP000198635"/>
    </source>
</evidence>
<dbReference type="STRING" id="52560.SAMN04488082_104147"/>